<organism evidence="1">
    <name type="scientific">viral metagenome</name>
    <dbReference type="NCBI Taxonomy" id="1070528"/>
    <lineage>
        <taxon>unclassified sequences</taxon>
        <taxon>metagenomes</taxon>
        <taxon>organismal metagenomes</taxon>
    </lineage>
</organism>
<name>A0A6C0K5U1_9ZZZZ</name>
<dbReference type="AlphaFoldDB" id="A0A6C0K5U1"/>
<dbReference type="EMBL" id="MN740801">
    <property type="protein sequence ID" value="QHU12521.1"/>
    <property type="molecule type" value="Genomic_DNA"/>
</dbReference>
<proteinExistence type="predicted"/>
<sequence>MPLIQFNFIFGQFRLLSQDSKKDYFCIKVPFLEVIVHTTTRTTTELNTFLSHIPTVLTRISCIVAVIAAKGTGSAAIAPTSLKRLPISRGYSNES</sequence>
<reference evidence="1" key="1">
    <citation type="journal article" date="2020" name="Nature">
        <title>Giant virus diversity and host interactions through global metagenomics.</title>
        <authorList>
            <person name="Schulz F."/>
            <person name="Roux S."/>
            <person name="Paez-Espino D."/>
            <person name="Jungbluth S."/>
            <person name="Walsh D.A."/>
            <person name="Denef V.J."/>
            <person name="McMahon K.D."/>
            <person name="Konstantinidis K.T."/>
            <person name="Eloe-Fadrosh E.A."/>
            <person name="Kyrpides N.C."/>
            <person name="Woyke T."/>
        </authorList>
    </citation>
    <scope>NUCLEOTIDE SEQUENCE</scope>
    <source>
        <strain evidence="1">GVMAG-S-1101171-110</strain>
    </source>
</reference>
<accession>A0A6C0K5U1</accession>
<protein>
    <submittedName>
        <fullName evidence="1">Uncharacterized protein</fullName>
    </submittedName>
</protein>
<evidence type="ECO:0000313" key="1">
    <source>
        <dbReference type="EMBL" id="QHU12521.1"/>
    </source>
</evidence>